<sequence length="253" mass="26801">MQEPVRGPRLLESDGATAIAWVWPQAAGPELLWVRARSPESLLTPAAAVAVARTCPGQVVATEDVALSAALADAGLPLVRHLHAMAADPRQVATARVRDDLRLAPLSEAPLDALARLRLAAFPPGHPDHSEETVEQRVAAFGHELADPDNLVHPSSRSAWLGDDLVGCCVVTDSRHMPGFVGPWVMNVSRLPGKRAGGAGAAMLVDAARAVSDAGGDYLGLAVTDTNPARRLYERMGWSGLEMWLHHVPEGQG</sequence>
<dbReference type="EMBL" id="JAVDYG010000001">
    <property type="protein sequence ID" value="MDR7364328.1"/>
    <property type="molecule type" value="Genomic_DNA"/>
</dbReference>
<feature type="domain" description="N-acetyltransferase" evidence="1">
    <location>
        <begin position="101"/>
        <end position="253"/>
    </location>
</feature>
<gene>
    <name evidence="2" type="ORF">J2S63_003881</name>
</gene>
<dbReference type="PROSITE" id="PS51186">
    <property type="entry name" value="GNAT"/>
    <property type="match status" value="1"/>
</dbReference>
<evidence type="ECO:0000313" key="3">
    <source>
        <dbReference type="Proteomes" id="UP001183648"/>
    </source>
</evidence>
<accession>A0ABU2C114</accession>
<dbReference type="Proteomes" id="UP001183648">
    <property type="component" value="Unassembled WGS sequence"/>
</dbReference>
<dbReference type="InterPro" id="IPR016181">
    <property type="entry name" value="Acyl_CoA_acyltransferase"/>
</dbReference>
<protein>
    <submittedName>
        <fullName evidence="2">GNAT superfamily N-acetyltransferase</fullName>
    </submittedName>
</protein>
<dbReference type="SUPFAM" id="SSF55729">
    <property type="entry name" value="Acyl-CoA N-acyltransferases (Nat)"/>
    <property type="match status" value="1"/>
</dbReference>
<evidence type="ECO:0000259" key="1">
    <source>
        <dbReference type="PROSITE" id="PS51186"/>
    </source>
</evidence>
<comment type="caution">
    <text evidence="2">The sequence shown here is derived from an EMBL/GenBank/DDBJ whole genome shotgun (WGS) entry which is preliminary data.</text>
</comment>
<dbReference type="RefSeq" id="WP_310305885.1">
    <property type="nucleotide sequence ID" value="NZ_BAAAPS010000005.1"/>
</dbReference>
<dbReference type="InterPro" id="IPR000182">
    <property type="entry name" value="GNAT_dom"/>
</dbReference>
<evidence type="ECO:0000313" key="2">
    <source>
        <dbReference type="EMBL" id="MDR7364328.1"/>
    </source>
</evidence>
<organism evidence="2 3">
    <name type="scientific">Nocardioides marmoribigeumensis</name>
    <dbReference type="NCBI Taxonomy" id="433649"/>
    <lineage>
        <taxon>Bacteria</taxon>
        <taxon>Bacillati</taxon>
        <taxon>Actinomycetota</taxon>
        <taxon>Actinomycetes</taxon>
        <taxon>Propionibacteriales</taxon>
        <taxon>Nocardioidaceae</taxon>
        <taxon>Nocardioides</taxon>
    </lineage>
</organism>
<reference evidence="2 3" key="1">
    <citation type="submission" date="2023-07" db="EMBL/GenBank/DDBJ databases">
        <title>Sequencing the genomes of 1000 actinobacteria strains.</title>
        <authorList>
            <person name="Klenk H.-P."/>
        </authorList>
    </citation>
    <scope>NUCLEOTIDE SEQUENCE [LARGE SCALE GENOMIC DNA]</scope>
    <source>
        <strain evidence="2 3">DSM 19426</strain>
    </source>
</reference>
<name>A0ABU2C114_9ACTN</name>
<proteinExistence type="predicted"/>
<dbReference type="Gene3D" id="3.40.630.30">
    <property type="match status" value="1"/>
</dbReference>
<keyword evidence="3" id="KW-1185">Reference proteome</keyword>